<dbReference type="AlphaFoldDB" id="B3ENC4"/>
<reference evidence="1" key="1">
    <citation type="submission" date="2008-06" db="EMBL/GenBank/DDBJ databases">
        <title>Complete sequence of Chlorobium phaeobacteroides BS1.</title>
        <authorList>
            <consortium name="US DOE Joint Genome Institute"/>
            <person name="Lucas S."/>
            <person name="Copeland A."/>
            <person name="Lapidus A."/>
            <person name="Glavina del Rio T."/>
            <person name="Dalin E."/>
            <person name="Tice H."/>
            <person name="Bruce D."/>
            <person name="Goodwin L."/>
            <person name="Pitluck S."/>
            <person name="Schmutz J."/>
            <person name="Larimer F."/>
            <person name="Land M."/>
            <person name="Hauser L."/>
            <person name="Kyrpides N."/>
            <person name="Ovchinnikova G."/>
            <person name="Li T."/>
            <person name="Liu Z."/>
            <person name="Zhao F."/>
            <person name="Overmann J."/>
            <person name="Bryant D.A."/>
            <person name="Richardson P."/>
        </authorList>
    </citation>
    <scope>NUCLEOTIDE SEQUENCE [LARGE SCALE GENOMIC DNA]</scope>
    <source>
        <strain evidence="1">BS1</strain>
    </source>
</reference>
<dbReference type="KEGG" id="cpb:Cphamn1_0696"/>
<evidence type="ECO:0000313" key="1">
    <source>
        <dbReference type="EMBL" id="ACE03654.1"/>
    </source>
</evidence>
<name>B3ENC4_CHLPB</name>
<gene>
    <name evidence="1" type="ordered locus">Cphamn1_0696</name>
</gene>
<accession>B3ENC4</accession>
<dbReference type="HOGENOM" id="CLU_849147_0_0_10"/>
<sequence length="327" mass="36608">MNINKLLKYFWSYPNPETSRASWAVKENLVLKGKLKEAEENPGMGLALLSTELAMKVFGKTASRKKVEGCISWAASRYPVEQPVNTSAPEFSQRLAFGIVQLRAGSVLPSFNSFMESAFNISENGWFLDECTKKTSVFTVLYAAEILDLYAPKVLETKKKGVYIGRKESVLSWLYAQNRGMWGTGGIFPGAELLDKLVTSAWIMVRLTNFAALPQTKWPILLQETMINMLDGAAKSETWLGVDPALRFRIEARVAAAASMFIQKYTGHHSIDFAEKYLDDWKVRREANDLDESKYDLATVIAVLQGLLPYKEMASLPVVSSLVSYTD</sequence>
<organism evidence="1">
    <name type="scientific">Chlorobium phaeobacteroides (strain BS1)</name>
    <dbReference type="NCBI Taxonomy" id="331678"/>
    <lineage>
        <taxon>Bacteria</taxon>
        <taxon>Pseudomonadati</taxon>
        <taxon>Chlorobiota</taxon>
        <taxon>Chlorobiia</taxon>
        <taxon>Chlorobiales</taxon>
        <taxon>Chlorobiaceae</taxon>
        <taxon>Chlorobium/Pelodictyon group</taxon>
        <taxon>Chlorobium</taxon>
    </lineage>
</organism>
<dbReference type="STRING" id="331678.Cphamn1_0696"/>
<proteinExistence type="predicted"/>
<dbReference type="EMBL" id="CP001101">
    <property type="protein sequence ID" value="ACE03654.1"/>
    <property type="molecule type" value="Genomic_DNA"/>
</dbReference>
<protein>
    <submittedName>
        <fullName evidence="1">CheD</fullName>
    </submittedName>
</protein>